<accession>A0A6N7SBW4</accession>
<evidence type="ECO:0000313" key="1">
    <source>
        <dbReference type="EMBL" id="MSA91347.1"/>
    </source>
</evidence>
<evidence type="ECO:0000313" key="4">
    <source>
        <dbReference type="Proteomes" id="UP000480929"/>
    </source>
</evidence>
<dbReference type="AlphaFoldDB" id="A0A6N7SBW4"/>
<dbReference type="Proteomes" id="UP000433575">
    <property type="component" value="Unassembled WGS sequence"/>
</dbReference>
<protein>
    <submittedName>
        <fullName evidence="1">Uncharacterized protein</fullName>
    </submittedName>
</protein>
<dbReference type="EMBL" id="WKPI01000057">
    <property type="protein sequence ID" value="MSC35124.1"/>
    <property type="molecule type" value="Genomic_DNA"/>
</dbReference>
<sequence>MQKHRSWILKMMIGSAILLLSFFLLTGLRIIQVMRWRDIDQTLTMRCLAACSSENLELHLQGTVNQSNLFHGSLHAGEIEIQLKNIKMKPNTLFPDSEYQYWNLDSSRGSPDLKIVMNRSLTQWFLFDSKRSFLILPADFNLNELDKVENAAGVRIRLNP</sequence>
<keyword evidence="4" id="KW-1185">Reference proteome</keyword>
<dbReference type="Proteomes" id="UP000480929">
    <property type="component" value="Unassembled WGS sequence"/>
</dbReference>
<dbReference type="OrthoDB" id="9941464at2"/>
<evidence type="ECO:0000313" key="2">
    <source>
        <dbReference type="EMBL" id="MSC35124.1"/>
    </source>
</evidence>
<evidence type="ECO:0000313" key="3">
    <source>
        <dbReference type="Proteomes" id="UP000433575"/>
    </source>
</evidence>
<dbReference type="EMBL" id="WKPJ01000054">
    <property type="protein sequence ID" value="MSA91347.1"/>
    <property type="molecule type" value="Genomic_DNA"/>
</dbReference>
<dbReference type="RefSeq" id="WP_154240648.1">
    <property type="nucleotide sequence ID" value="NZ_CALJPI010000139.1"/>
</dbReference>
<reference evidence="3 4" key="1">
    <citation type="journal article" date="2019" name="Nat. Med.">
        <title>A library of human gut bacterial isolates paired with longitudinal multiomics data enables mechanistic microbiome research.</title>
        <authorList>
            <person name="Poyet M."/>
            <person name="Groussin M."/>
            <person name="Gibbons S.M."/>
            <person name="Avila-Pacheco J."/>
            <person name="Jiang X."/>
            <person name="Kearney S.M."/>
            <person name="Perrotta A.R."/>
            <person name="Berdy B."/>
            <person name="Zhao S."/>
            <person name="Lieberman T.D."/>
            <person name="Swanson P.K."/>
            <person name="Smith M."/>
            <person name="Roesemann S."/>
            <person name="Alexander J.E."/>
            <person name="Rich S.A."/>
            <person name="Livny J."/>
            <person name="Vlamakis H."/>
            <person name="Clish C."/>
            <person name="Bullock K."/>
            <person name="Deik A."/>
            <person name="Scott J."/>
            <person name="Pierce K.A."/>
            <person name="Xavier R.J."/>
            <person name="Alm E.J."/>
        </authorList>
    </citation>
    <scope>NUCLEOTIDE SEQUENCE [LARGE SCALE GENOMIC DNA]</scope>
    <source>
        <strain evidence="1 3">BIOML-A4</strain>
        <strain evidence="2 4">BIOML-A5</strain>
    </source>
</reference>
<name>A0A6N7SBW4_9FIRM</name>
<organism evidence="1 3">
    <name type="scientific">Holdemania massiliensis</name>
    <dbReference type="NCBI Taxonomy" id="1468449"/>
    <lineage>
        <taxon>Bacteria</taxon>
        <taxon>Bacillati</taxon>
        <taxon>Bacillota</taxon>
        <taxon>Erysipelotrichia</taxon>
        <taxon>Erysipelotrichales</taxon>
        <taxon>Erysipelotrichaceae</taxon>
        <taxon>Holdemania</taxon>
    </lineage>
</organism>
<comment type="caution">
    <text evidence="1">The sequence shown here is derived from an EMBL/GenBank/DDBJ whole genome shotgun (WGS) entry which is preliminary data.</text>
</comment>
<gene>
    <name evidence="2" type="ORF">GKD88_18585</name>
    <name evidence="1" type="ORF">GKE08_18675</name>
</gene>
<proteinExistence type="predicted"/>